<organism evidence="1 2">
    <name type="scientific">Symbiobacterium thermophilum</name>
    <dbReference type="NCBI Taxonomy" id="2734"/>
    <lineage>
        <taxon>Bacteria</taxon>
        <taxon>Bacillati</taxon>
        <taxon>Bacillota</taxon>
        <taxon>Clostridia</taxon>
        <taxon>Eubacteriales</taxon>
        <taxon>Symbiobacteriaceae</taxon>
        <taxon>Symbiobacterium</taxon>
    </lineage>
</organism>
<dbReference type="RefSeq" id="WP_273381662.1">
    <property type="nucleotide sequence ID" value="NZ_PIUK01000397.1"/>
</dbReference>
<evidence type="ECO:0000313" key="1">
    <source>
        <dbReference type="EMBL" id="MBY6278229.1"/>
    </source>
</evidence>
<dbReference type="AlphaFoldDB" id="A0A953IF59"/>
<evidence type="ECO:0000313" key="2">
    <source>
        <dbReference type="Proteomes" id="UP000732377"/>
    </source>
</evidence>
<dbReference type="EMBL" id="PIUK01000397">
    <property type="protein sequence ID" value="MBY6278229.1"/>
    <property type="molecule type" value="Genomic_DNA"/>
</dbReference>
<dbReference type="Proteomes" id="UP000732377">
    <property type="component" value="Unassembled WGS sequence"/>
</dbReference>
<proteinExistence type="predicted"/>
<comment type="caution">
    <text evidence="1">The sequence shown here is derived from an EMBL/GenBank/DDBJ whole genome shotgun (WGS) entry which is preliminary data.</text>
</comment>
<name>A0A953IF59_SYMTR</name>
<sequence>MALVTINGQAVTPNPSDCKVGHFWLTKAGRAASGLMLMERIAKKRTVTLSWDAIREDRLRAILDLLDSRTFHTVTYPDPQGDNGQATITAYVGDIQMDRYHTRNGYRWWIDVEIPLIER</sequence>
<protein>
    <submittedName>
        <fullName evidence="1">Uncharacterized protein</fullName>
    </submittedName>
</protein>
<gene>
    <name evidence="1" type="ORF">CWE10_19070</name>
</gene>
<accession>A0A953IF59</accession>
<reference evidence="1" key="1">
    <citation type="submission" date="2017-11" db="EMBL/GenBank/DDBJ databases">
        <title>Three new genomes from thermophilic consortium.</title>
        <authorList>
            <person name="Quaggio R."/>
            <person name="Amgarten D."/>
            <person name="Setubal J.C."/>
        </authorList>
    </citation>
    <scope>NUCLEOTIDE SEQUENCE</scope>
    <source>
        <strain evidence="1">ZCTH01-B2</strain>
    </source>
</reference>